<dbReference type="WBParaSite" id="PSU_v2.g5388.t1">
    <property type="protein sequence ID" value="PSU_v2.g5388.t1"/>
    <property type="gene ID" value="PSU_v2.g5388"/>
</dbReference>
<sequence length="89" mass="10427">MEGYIIFQDLGNNNCHLESISREQPFKFEDDTQVLYLSNMRDNQNTNTHPCQWNFIAPHGFGFKVVIEIFEADAFTKIRIENTTDLLIK</sequence>
<reference evidence="2" key="1">
    <citation type="submission" date="2022-11" db="UniProtKB">
        <authorList>
            <consortium name="WormBaseParasite"/>
        </authorList>
    </citation>
    <scope>IDENTIFICATION</scope>
</reference>
<organism evidence="1 2">
    <name type="scientific">Panagrolaimus superbus</name>
    <dbReference type="NCBI Taxonomy" id="310955"/>
    <lineage>
        <taxon>Eukaryota</taxon>
        <taxon>Metazoa</taxon>
        <taxon>Ecdysozoa</taxon>
        <taxon>Nematoda</taxon>
        <taxon>Chromadorea</taxon>
        <taxon>Rhabditida</taxon>
        <taxon>Tylenchina</taxon>
        <taxon>Panagrolaimomorpha</taxon>
        <taxon>Panagrolaimoidea</taxon>
        <taxon>Panagrolaimidae</taxon>
        <taxon>Panagrolaimus</taxon>
    </lineage>
</organism>
<proteinExistence type="predicted"/>
<dbReference type="Proteomes" id="UP000887577">
    <property type="component" value="Unplaced"/>
</dbReference>
<evidence type="ECO:0000313" key="2">
    <source>
        <dbReference type="WBParaSite" id="PSU_v2.g5388.t1"/>
    </source>
</evidence>
<name>A0A914Z0I1_9BILA</name>
<dbReference type="AlphaFoldDB" id="A0A914Z0I1"/>
<keyword evidence="1" id="KW-1185">Reference proteome</keyword>
<accession>A0A914Z0I1</accession>
<evidence type="ECO:0000313" key="1">
    <source>
        <dbReference type="Proteomes" id="UP000887577"/>
    </source>
</evidence>
<protein>
    <submittedName>
        <fullName evidence="2">Uncharacterized protein</fullName>
    </submittedName>
</protein>